<dbReference type="InterPro" id="IPR036291">
    <property type="entry name" value="NAD(P)-bd_dom_sf"/>
</dbReference>
<dbReference type="GO" id="GO:0003939">
    <property type="term" value="F:L-iditol 2-dehydrogenase (NAD+) activity"/>
    <property type="evidence" value="ECO:0007669"/>
    <property type="project" value="UniProtKB-EC"/>
</dbReference>
<protein>
    <submittedName>
        <fullName evidence="4">L-iditol 2-dehydrogenase</fullName>
        <ecNumber evidence="4">1.1.1.14</ecNumber>
    </submittedName>
</protein>
<dbReference type="InterPro" id="IPR011032">
    <property type="entry name" value="GroES-like_sf"/>
</dbReference>
<dbReference type="SUPFAM" id="SSF51735">
    <property type="entry name" value="NAD(P)-binding Rossmann-fold domains"/>
    <property type="match status" value="1"/>
</dbReference>
<keyword evidence="1 4" id="KW-0560">Oxidoreductase</keyword>
<dbReference type="InterPro" id="IPR050129">
    <property type="entry name" value="Zn_alcohol_dh"/>
</dbReference>
<dbReference type="STRING" id="743722.Sph21_3842"/>
<accession>F4C8F1</accession>
<dbReference type="Pfam" id="PF08240">
    <property type="entry name" value="ADH_N"/>
    <property type="match status" value="1"/>
</dbReference>
<dbReference type="SUPFAM" id="SSF50129">
    <property type="entry name" value="GroES-like"/>
    <property type="match status" value="1"/>
</dbReference>
<feature type="domain" description="Alcohol dehydrogenase-like N-terminal" evidence="3">
    <location>
        <begin position="32"/>
        <end position="137"/>
    </location>
</feature>
<sequence>MYSKNLREMKTIICQEPGKLEIVQSAVPRLSAGHSIIQIEKVGICGTDIHAFDGTQPYFEYPRILGHELAGRILETTPDSNLEKGDLVTVMPYLHCGKCIACRKGKTNCCAQMQVIGVHIDGGMRRYISVPNHLIIKENQLNIQQLALIEPLAIGAHGVARAHFVAGDFVLVIGAGPIGLGTMEMAKVRGAIVIAMDINPNRLQFCKEALNIPYTILATTEDSMDSLRTITNGEMPIAVFDCTGNLNAINRAFEYVAHGGEYILIGLQKGDIIFNHPAFHKRELTLMSSRNATIQDFEHVIKNVKEKAVDPEKYITHQFEADHIHEAFKTCTSTSSAVIKVLVDFSS</sequence>
<name>F4C8F1_SPHS2</name>
<feature type="domain" description="Alcohol dehydrogenase-like C-terminal" evidence="2">
    <location>
        <begin position="177"/>
        <end position="305"/>
    </location>
</feature>
<dbReference type="EMBL" id="CP002584">
    <property type="protein sequence ID" value="ADZ80376.1"/>
    <property type="molecule type" value="Genomic_DNA"/>
</dbReference>
<reference evidence="4" key="1">
    <citation type="submission" date="2011-03" db="EMBL/GenBank/DDBJ databases">
        <title>Complete sequence of Sphingobacterium sp. 21.</title>
        <authorList>
            <consortium name="US DOE Joint Genome Institute"/>
            <person name="Lucas S."/>
            <person name="Copeland A."/>
            <person name="Lapidus A."/>
            <person name="Cheng J.-F."/>
            <person name="Goodwin L."/>
            <person name="Pitluck S."/>
            <person name="Davenport K."/>
            <person name="Detter J.C."/>
            <person name="Han C."/>
            <person name="Tapia R."/>
            <person name="Land M."/>
            <person name="Hauser L."/>
            <person name="Kyrpides N."/>
            <person name="Ivanova N."/>
            <person name="Ovchinnikova G."/>
            <person name="Pagani I."/>
            <person name="Siebers A.K."/>
            <person name="Allgaier M."/>
            <person name="Thelen M.P."/>
            <person name="Hugenholtz P."/>
            <person name="Woyke T."/>
        </authorList>
    </citation>
    <scope>NUCLEOTIDE SEQUENCE</scope>
    <source>
        <strain evidence="4">21</strain>
    </source>
</reference>
<dbReference type="EC" id="1.1.1.14" evidence="4"/>
<proteinExistence type="predicted"/>
<evidence type="ECO:0000313" key="4">
    <source>
        <dbReference type="EMBL" id="ADZ80376.1"/>
    </source>
</evidence>
<gene>
    <name evidence="4" type="ordered locus">Sph21_3842</name>
</gene>
<dbReference type="eggNOG" id="COG1063">
    <property type="taxonomic scope" value="Bacteria"/>
</dbReference>
<dbReference type="PANTHER" id="PTHR43401:SF3">
    <property type="entry name" value="L-GALACTONATE-5-DEHYDROGENASE"/>
    <property type="match status" value="1"/>
</dbReference>
<dbReference type="Pfam" id="PF00107">
    <property type="entry name" value="ADH_zinc_N"/>
    <property type="match status" value="1"/>
</dbReference>
<dbReference type="HOGENOM" id="CLU_026673_11_0_10"/>
<dbReference type="KEGG" id="shg:Sph21_3842"/>
<dbReference type="Gene3D" id="3.40.50.720">
    <property type="entry name" value="NAD(P)-binding Rossmann-like Domain"/>
    <property type="match status" value="1"/>
</dbReference>
<organism evidence="4">
    <name type="scientific">Sphingobacterium sp. (strain 21)</name>
    <dbReference type="NCBI Taxonomy" id="743722"/>
    <lineage>
        <taxon>Bacteria</taxon>
        <taxon>Pseudomonadati</taxon>
        <taxon>Bacteroidota</taxon>
        <taxon>Sphingobacteriia</taxon>
        <taxon>Sphingobacteriales</taxon>
        <taxon>Sphingobacteriaceae</taxon>
        <taxon>Sphingobacterium</taxon>
    </lineage>
</organism>
<dbReference type="InterPro" id="IPR013154">
    <property type="entry name" value="ADH-like_N"/>
</dbReference>
<dbReference type="PANTHER" id="PTHR43401">
    <property type="entry name" value="L-THREONINE 3-DEHYDROGENASE"/>
    <property type="match status" value="1"/>
</dbReference>
<evidence type="ECO:0000259" key="2">
    <source>
        <dbReference type="Pfam" id="PF00107"/>
    </source>
</evidence>
<dbReference type="PATRIC" id="fig|743722.3.peg.4100"/>
<dbReference type="CDD" id="cd08261">
    <property type="entry name" value="Zn_ADH7"/>
    <property type="match status" value="1"/>
</dbReference>
<evidence type="ECO:0000256" key="1">
    <source>
        <dbReference type="ARBA" id="ARBA00023002"/>
    </source>
</evidence>
<evidence type="ECO:0000259" key="3">
    <source>
        <dbReference type="Pfam" id="PF08240"/>
    </source>
</evidence>
<dbReference type="InterPro" id="IPR013149">
    <property type="entry name" value="ADH-like_C"/>
</dbReference>
<dbReference type="Gene3D" id="3.90.180.10">
    <property type="entry name" value="Medium-chain alcohol dehydrogenases, catalytic domain"/>
    <property type="match status" value="1"/>
</dbReference>
<dbReference type="AlphaFoldDB" id="F4C8F1"/>